<sequence>MQFNHAAKITVQGGATPPVFLIEAPLRGDSFRSTLVTPDLWPNAYRYLHGAIIESMPEPVADSEALAELGNLGLLVEADELSTPVEYRVDPSVLEGPEKILIRHASLPWQVPTEWQRDDVCFSWCPSSKIWFPVLVAVGDAPELSAQGEWETLRTDSAFEQIDVPSRKQLATEGFATLDHLLPLAVRTELARYYRALGDEGYLERRESRGVRRLIAHNHPIARFWHQQLNDRISRLVGAPTKPSYSFVSSYLQGSDLFWHTDRPPCEYTITYLLEYHPVDSMGRSDWPLLVRQRNGQVAEIRQRIGDALIFKGRELSHSRDQLPHGHQSLSLLFHYVDADYKGDLD</sequence>
<protein>
    <submittedName>
        <fullName evidence="1">Uncharacterized protein</fullName>
    </submittedName>
</protein>
<accession>A0A2P1PMM0</accession>
<reference evidence="1 2" key="1">
    <citation type="submission" date="2018-03" db="EMBL/GenBank/DDBJ databases">
        <title>Ahniella affigens gen. nov., sp. nov., a gammaproteobacterium isolated from sandy soil near a stream.</title>
        <authorList>
            <person name="Ko Y."/>
            <person name="Kim J.-H."/>
        </authorList>
    </citation>
    <scope>NUCLEOTIDE SEQUENCE [LARGE SCALE GENOMIC DNA]</scope>
    <source>
        <strain evidence="1 2">D13</strain>
    </source>
</reference>
<gene>
    <name evidence="1" type="ORF">C7S18_02290</name>
</gene>
<evidence type="ECO:0000313" key="2">
    <source>
        <dbReference type="Proteomes" id="UP000241074"/>
    </source>
</evidence>
<dbReference type="Proteomes" id="UP000241074">
    <property type="component" value="Chromosome"/>
</dbReference>
<name>A0A2P1PMM0_9GAMM</name>
<dbReference type="KEGG" id="xba:C7S18_02290"/>
<keyword evidence="2" id="KW-1185">Reference proteome</keyword>
<dbReference type="AlphaFoldDB" id="A0A2P1PMM0"/>
<dbReference type="EMBL" id="CP027860">
    <property type="protein sequence ID" value="AVP96093.1"/>
    <property type="molecule type" value="Genomic_DNA"/>
</dbReference>
<organism evidence="1 2">
    <name type="scientific">Ahniella affigens</name>
    <dbReference type="NCBI Taxonomy" id="2021234"/>
    <lineage>
        <taxon>Bacteria</taxon>
        <taxon>Pseudomonadati</taxon>
        <taxon>Pseudomonadota</taxon>
        <taxon>Gammaproteobacteria</taxon>
        <taxon>Lysobacterales</taxon>
        <taxon>Rhodanobacteraceae</taxon>
        <taxon>Ahniella</taxon>
    </lineage>
</organism>
<reference evidence="1 2" key="2">
    <citation type="submission" date="2018-03" db="EMBL/GenBank/DDBJ databases">
        <authorList>
            <person name="Keele B.F."/>
        </authorList>
    </citation>
    <scope>NUCLEOTIDE SEQUENCE [LARGE SCALE GENOMIC DNA]</scope>
    <source>
        <strain evidence="1 2">D13</strain>
    </source>
</reference>
<evidence type="ECO:0000313" key="1">
    <source>
        <dbReference type="EMBL" id="AVP96093.1"/>
    </source>
</evidence>
<proteinExistence type="predicted"/>